<sequence length="56" mass="6407">MKTIINRIALGVILLVVVLFSGDKSVLGHWYMGFISYICLFLVINYISTLERKTEN</sequence>
<accession>A0ABV7CYI0</accession>
<dbReference type="EMBL" id="JBHRSA010000053">
    <property type="protein sequence ID" value="MFC3041457.1"/>
    <property type="molecule type" value="Genomic_DNA"/>
</dbReference>
<organism evidence="2 3">
    <name type="scientific">Virgibacillus xinjiangensis</name>
    <dbReference type="NCBI Taxonomy" id="393090"/>
    <lineage>
        <taxon>Bacteria</taxon>
        <taxon>Bacillati</taxon>
        <taxon>Bacillota</taxon>
        <taxon>Bacilli</taxon>
        <taxon>Bacillales</taxon>
        <taxon>Bacillaceae</taxon>
        <taxon>Virgibacillus</taxon>
    </lineage>
</organism>
<keyword evidence="1" id="KW-0812">Transmembrane</keyword>
<dbReference type="RefSeq" id="WP_390274058.1">
    <property type="nucleotide sequence ID" value="NZ_JBHRSA010000053.1"/>
</dbReference>
<protein>
    <submittedName>
        <fullName evidence="2">Uncharacterized protein</fullName>
    </submittedName>
</protein>
<evidence type="ECO:0000313" key="3">
    <source>
        <dbReference type="Proteomes" id="UP001595279"/>
    </source>
</evidence>
<name>A0ABV7CYI0_9BACI</name>
<keyword evidence="1" id="KW-0472">Membrane</keyword>
<evidence type="ECO:0000256" key="1">
    <source>
        <dbReference type="SAM" id="Phobius"/>
    </source>
</evidence>
<keyword evidence="1" id="KW-1133">Transmembrane helix</keyword>
<reference evidence="3" key="1">
    <citation type="journal article" date="2019" name="Int. J. Syst. Evol. Microbiol.">
        <title>The Global Catalogue of Microorganisms (GCM) 10K type strain sequencing project: providing services to taxonomists for standard genome sequencing and annotation.</title>
        <authorList>
            <consortium name="The Broad Institute Genomics Platform"/>
            <consortium name="The Broad Institute Genome Sequencing Center for Infectious Disease"/>
            <person name="Wu L."/>
            <person name="Ma J."/>
        </authorList>
    </citation>
    <scope>NUCLEOTIDE SEQUENCE [LARGE SCALE GENOMIC DNA]</scope>
    <source>
        <strain evidence="3">KCTC 13128</strain>
    </source>
</reference>
<dbReference type="Proteomes" id="UP001595279">
    <property type="component" value="Unassembled WGS sequence"/>
</dbReference>
<keyword evidence="3" id="KW-1185">Reference proteome</keyword>
<evidence type="ECO:0000313" key="2">
    <source>
        <dbReference type="EMBL" id="MFC3041457.1"/>
    </source>
</evidence>
<comment type="caution">
    <text evidence="2">The sequence shown here is derived from an EMBL/GenBank/DDBJ whole genome shotgun (WGS) entry which is preliminary data.</text>
</comment>
<proteinExistence type="predicted"/>
<gene>
    <name evidence="2" type="ORF">ACFOGI_14510</name>
</gene>
<feature type="transmembrane region" description="Helical" evidence="1">
    <location>
        <begin position="30"/>
        <end position="48"/>
    </location>
</feature>